<evidence type="ECO:0000259" key="5">
    <source>
        <dbReference type="Pfam" id="PF07732"/>
    </source>
</evidence>
<evidence type="ECO:0000259" key="4">
    <source>
        <dbReference type="Pfam" id="PF07731"/>
    </source>
</evidence>
<evidence type="ECO:0000256" key="1">
    <source>
        <dbReference type="ARBA" id="ARBA00004418"/>
    </source>
</evidence>
<accession>A0A4S5BF10</accession>
<name>A0A4S5BF10_9BURK</name>
<proteinExistence type="predicted"/>
<dbReference type="Gene3D" id="2.60.40.420">
    <property type="entry name" value="Cupredoxins - blue copper proteins"/>
    <property type="match status" value="3"/>
</dbReference>
<comment type="caution">
    <text evidence="6">The sequence shown here is derived from an EMBL/GenBank/DDBJ whole genome shotgun (WGS) entry which is preliminary data.</text>
</comment>
<dbReference type="GO" id="GO:0042597">
    <property type="term" value="C:periplasmic space"/>
    <property type="evidence" value="ECO:0007669"/>
    <property type="project" value="UniProtKB-SubCell"/>
</dbReference>
<dbReference type="InterPro" id="IPR002355">
    <property type="entry name" value="Cu_oxidase_Cu_BS"/>
</dbReference>
<organism evidence="6 7">
    <name type="scientific">Lampropedia aestuarii</name>
    <dbReference type="NCBI Taxonomy" id="2562762"/>
    <lineage>
        <taxon>Bacteria</taxon>
        <taxon>Pseudomonadati</taxon>
        <taxon>Pseudomonadota</taxon>
        <taxon>Betaproteobacteria</taxon>
        <taxon>Burkholderiales</taxon>
        <taxon>Comamonadaceae</taxon>
        <taxon>Lampropedia</taxon>
    </lineage>
</organism>
<dbReference type="Pfam" id="PF07731">
    <property type="entry name" value="Cu-oxidase_2"/>
    <property type="match status" value="1"/>
</dbReference>
<evidence type="ECO:0000313" key="7">
    <source>
        <dbReference type="Proteomes" id="UP000306236"/>
    </source>
</evidence>
<dbReference type="EMBL" id="SSWX01000033">
    <property type="protein sequence ID" value="THJ30800.1"/>
    <property type="molecule type" value="Genomic_DNA"/>
</dbReference>
<dbReference type="Proteomes" id="UP000306236">
    <property type="component" value="Unassembled WGS sequence"/>
</dbReference>
<evidence type="ECO:0000313" key="6">
    <source>
        <dbReference type="EMBL" id="THJ30800.1"/>
    </source>
</evidence>
<comment type="subcellular location">
    <subcellularLocation>
        <location evidence="1">Periplasm</location>
    </subcellularLocation>
</comment>
<dbReference type="PANTHER" id="PTHR11709">
    <property type="entry name" value="MULTI-COPPER OXIDASE"/>
    <property type="match status" value="1"/>
</dbReference>
<dbReference type="GO" id="GO:0016491">
    <property type="term" value="F:oxidoreductase activity"/>
    <property type="evidence" value="ECO:0007669"/>
    <property type="project" value="UniProtKB-KW"/>
</dbReference>
<dbReference type="OrthoDB" id="9757546at2"/>
<evidence type="ECO:0000256" key="2">
    <source>
        <dbReference type="ARBA" id="ARBA00022723"/>
    </source>
</evidence>
<keyword evidence="7" id="KW-1185">Reference proteome</keyword>
<keyword evidence="3" id="KW-0560">Oxidoreductase</keyword>
<dbReference type="PROSITE" id="PS00080">
    <property type="entry name" value="MULTICOPPER_OXIDASE2"/>
    <property type="match status" value="1"/>
</dbReference>
<dbReference type="CDD" id="cd13881">
    <property type="entry name" value="CuRO_2_McoC_like"/>
    <property type="match status" value="1"/>
</dbReference>
<dbReference type="PANTHER" id="PTHR11709:SF2">
    <property type="entry name" value="MULTICOPPER OXIDASE LPR1"/>
    <property type="match status" value="1"/>
</dbReference>
<dbReference type="RefSeq" id="WP_136407856.1">
    <property type="nucleotide sequence ID" value="NZ_SSWX01000033.1"/>
</dbReference>
<dbReference type="InterPro" id="IPR045087">
    <property type="entry name" value="Cu-oxidase_fam"/>
</dbReference>
<sequence>MSSLPLNRRRTLLLGMGAGALLAQPWHPLLANSPPNPMAAMGHADDDMTAYSGPTELAPLSSLPRHRPLKPLPRLANRARRKQLFRSKLVAAPANLKLGSLPPTRVFAYNHMTPGPLIEAYEGDRVEIDFYNLLPQPSTVHWHGLAIPADQDGAPQDFIPAGGHRRYHFTLPPGSAGTHWYHPHPHMMTAEQVYRGLAGALIVRDRNDPLRHFPEQELFISDLKMAADGSIPPNDREDWMNGREGQFVLINGLHMPLITLVGTQRWRIWNACSARYLKLSLGGLEFTQVATDGGLLAAPVRGLTELLLAPAERAEIIVTAPSSGSSRIQLIAEPYDRGAMGRLAGLSQRRVLADIDIVHSSEATLEIPEVLRPITALGTPTAEHMVAFSDYVDLEAPPPSNPYERPQDMLFLVNGQTYDMERVDIEGRLGEVEEWTVINASAMGMEHPFHIHGGHFQVLERNFNGETTPEPFLAWRDTINIKAGESVTLRMRIDEPGLRMFHCHILEHEDLGMMGNILVSPP</sequence>
<feature type="domain" description="Plastocyanin-like" evidence="5">
    <location>
        <begin position="103"/>
        <end position="207"/>
    </location>
</feature>
<evidence type="ECO:0000256" key="3">
    <source>
        <dbReference type="ARBA" id="ARBA00023002"/>
    </source>
</evidence>
<dbReference type="AlphaFoldDB" id="A0A4S5BF10"/>
<reference evidence="6 7" key="1">
    <citation type="submission" date="2019-04" db="EMBL/GenBank/DDBJ databases">
        <title>Lampropedia sp YIM MLB12 draf genome.</title>
        <authorList>
            <person name="Wang Y.-X."/>
        </authorList>
    </citation>
    <scope>NUCLEOTIDE SEQUENCE [LARGE SCALE GENOMIC DNA]</scope>
    <source>
        <strain evidence="6 7">YIM MLB12</strain>
    </source>
</reference>
<dbReference type="InterPro" id="IPR008972">
    <property type="entry name" value="Cupredoxin"/>
</dbReference>
<dbReference type="SUPFAM" id="SSF49503">
    <property type="entry name" value="Cupredoxins"/>
    <property type="match status" value="3"/>
</dbReference>
<dbReference type="GO" id="GO:0005507">
    <property type="term" value="F:copper ion binding"/>
    <property type="evidence" value="ECO:0007669"/>
    <property type="project" value="InterPro"/>
</dbReference>
<gene>
    <name evidence="6" type="ORF">E8K88_16910</name>
</gene>
<dbReference type="InterPro" id="IPR011707">
    <property type="entry name" value="Cu-oxidase-like_N"/>
</dbReference>
<dbReference type="InterPro" id="IPR011706">
    <property type="entry name" value="Cu-oxidase_C"/>
</dbReference>
<feature type="domain" description="Plastocyanin-like" evidence="4">
    <location>
        <begin position="409"/>
        <end position="521"/>
    </location>
</feature>
<protein>
    <submittedName>
        <fullName evidence="6">Multicopper oxidase family protein</fullName>
    </submittedName>
</protein>
<dbReference type="Pfam" id="PF07732">
    <property type="entry name" value="Cu-oxidase_3"/>
    <property type="match status" value="1"/>
</dbReference>
<keyword evidence="2" id="KW-0479">Metal-binding</keyword>